<evidence type="ECO:0000313" key="2">
    <source>
        <dbReference type="Proteomes" id="UP001321580"/>
    </source>
</evidence>
<proteinExistence type="predicted"/>
<organism evidence="1 2">
    <name type="scientific">Lysobacter stagni</name>
    <dbReference type="NCBI Taxonomy" id="3045172"/>
    <lineage>
        <taxon>Bacteria</taxon>
        <taxon>Pseudomonadati</taxon>
        <taxon>Pseudomonadota</taxon>
        <taxon>Gammaproteobacteria</taxon>
        <taxon>Lysobacterales</taxon>
        <taxon>Lysobacteraceae</taxon>
        <taxon>Lysobacter</taxon>
    </lineage>
</organism>
<evidence type="ECO:0008006" key="3">
    <source>
        <dbReference type="Google" id="ProtNLM"/>
    </source>
</evidence>
<protein>
    <recommendedName>
        <fullName evidence="3">DNA packaging protein</fullName>
    </recommendedName>
</protein>
<gene>
    <name evidence="1" type="ORF">QLQ15_17740</name>
</gene>
<comment type="caution">
    <text evidence="1">The sequence shown here is derived from an EMBL/GenBank/DDBJ whole genome shotgun (WGS) entry which is preliminary data.</text>
</comment>
<dbReference type="EMBL" id="JASGBI010000002">
    <property type="protein sequence ID" value="MDI9240749.1"/>
    <property type="molecule type" value="Genomic_DNA"/>
</dbReference>
<dbReference type="Proteomes" id="UP001321580">
    <property type="component" value="Unassembled WGS sequence"/>
</dbReference>
<dbReference type="RefSeq" id="WP_283214230.1">
    <property type="nucleotide sequence ID" value="NZ_JASGBI010000002.1"/>
</dbReference>
<keyword evidence="2" id="KW-1185">Reference proteome</keyword>
<reference evidence="1 2" key="1">
    <citation type="submission" date="2023-05" db="EMBL/GenBank/DDBJ databases">
        <title>Lysobacter sp. strain LF1 Genome sequencing and assembly.</title>
        <authorList>
            <person name="Jung Y."/>
        </authorList>
    </citation>
    <scope>NUCLEOTIDE SEQUENCE [LARGE SCALE GENOMIC DNA]</scope>
    <source>
        <strain evidence="1 2">LF1</strain>
    </source>
</reference>
<accession>A0ABT6XKR0</accession>
<evidence type="ECO:0000313" key="1">
    <source>
        <dbReference type="EMBL" id="MDI9240749.1"/>
    </source>
</evidence>
<name>A0ABT6XKR0_9GAMM</name>
<sequence length="152" mass="16398">MSESYNATELAAMLGLSTRRLRELATEGVIPRLSNGRYSADAPAAYCRQLREIAAGRTSAEEGAPDLVTERALLARAQRAAIEQKMAVDAGDLVDARVVALQFTTMVTRARSRLQGLGSAAKGKIPKLTVRDIEELELLVNQALEELAGDED</sequence>